<accession>A0A9W9Y8W1</accession>
<evidence type="ECO:0000256" key="1">
    <source>
        <dbReference type="SAM" id="MobiDB-lite"/>
    </source>
</evidence>
<reference evidence="2" key="1">
    <citation type="submission" date="2023-01" db="EMBL/GenBank/DDBJ databases">
        <title>Genome assembly of the deep-sea coral Lophelia pertusa.</title>
        <authorList>
            <person name="Herrera S."/>
            <person name="Cordes E."/>
        </authorList>
    </citation>
    <scope>NUCLEOTIDE SEQUENCE</scope>
    <source>
        <strain evidence="2">USNM1676648</strain>
        <tissue evidence="2">Polyp</tissue>
    </source>
</reference>
<dbReference type="AlphaFoldDB" id="A0A9W9Y8W1"/>
<evidence type="ECO:0000313" key="2">
    <source>
        <dbReference type="EMBL" id="KAJ7325368.1"/>
    </source>
</evidence>
<dbReference type="Proteomes" id="UP001163046">
    <property type="component" value="Unassembled WGS sequence"/>
</dbReference>
<organism evidence="2 3">
    <name type="scientific">Desmophyllum pertusum</name>
    <dbReference type="NCBI Taxonomy" id="174260"/>
    <lineage>
        <taxon>Eukaryota</taxon>
        <taxon>Metazoa</taxon>
        <taxon>Cnidaria</taxon>
        <taxon>Anthozoa</taxon>
        <taxon>Hexacorallia</taxon>
        <taxon>Scleractinia</taxon>
        <taxon>Caryophylliina</taxon>
        <taxon>Caryophylliidae</taxon>
        <taxon>Desmophyllum</taxon>
    </lineage>
</organism>
<gene>
    <name evidence="2" type="ORF">OS493_029919</name>
</gene>
<proteinExistence type="predicted"/>
<dbReference type="EMBL" id="MU827808">
    <property type="protein sequence ID" value="KAJ7325368.1"/>
    <property type="molecule type" value="Genomic_DNA"/>
</dbReference>
<comment type="caution">
    <text evidence="2">The sequence shown here is derived from an EMBL/GenBank/DDBJ whole genome shotgun (WGS) entry which is preliminary data.</text>
</comment>
<evidence type="ECO:0000313" key="3">
    <source>
        <dbReference type="Proteomes" id="UP001163046"/>
    </source>
</evidence>
<protein>
    <submittedName>
        <fullName evidence="2">Uncharacterized protein</fullName>
    </submittedName>
</protein>
<feature type="compositionally biased region" description="Polar residues" evidence="1">
    <location>
        <begin position="1"/>
        <end position="15"/>
    </location>
</feature>
<feature type="region of interest" description="Disordered" evidence="1">
    <location>
        <begin position="1"/>
        <end position="39"/>
    </location>
</feature>
<sequence length="60" mass="6498">MVHCASDTQTYSPLNSDEEAGFSGGSYDGTSSEDSEDENVRHTLGFKCIGAAHELPRQDF</sequence>
<keyword evidence="3" id="KW-1185">Reference proteome</keyword>
<name>A0A9W9Y8W1_9CNID</name>